<accession>A0A2T3NLY9</accession>
<comment type="caution">
    <text evidence="3">The sequence shown here is derived from an EMBL/GenBank/DDBJ whole genome shotgun (WGS) entry which is preliminary data.</text>
</comment>
<dbReference type="EMBL" id="PYMB01000001">
    <property type="protein sequence ID" value="PSW16493.1"/>
    <property type="molecule type" value="Genomic_DNA"/>
</dbReference>
<reference evidence="3 4" key="1">
    <citation type="submission" date="2018-03" db="EMBL/GenBank/DDBJ databases">
        <title>Whole genome sequencing of Histamine producing bacteria.</title>
        <authorList>
            <person name="Butler K."/>
        </authorList>
    </citation>
    <scope>NUCLEOTIDE SEQUENCE [LARGE SCALE GENOMIC DNA]</scope>
    <source>
        <strain evidence="3 4">DSM 19138</strain>
    </source>
</reference>
<dbReference type="InterPro" id="IPR010895">
    <property type="entry name" value="CHRD"/>
</dbReference>
<dbReference type="Proteomes" id="UP000241346">
    <property type="component" value="Unassembled WGS sequence"/>
</dbReference>
<evidence type="ECO:0000313" key="4">
    <source>
        <dbReference type="Proteomes" id="UP000241346"/>
    </source>
</evidence>
<feature type="region of interest" description="Disordered" evidence="1">
    <location>
        <begin position="95"/>
        <end position="118"/>
    </location>
</feature>
<dbReference type="GO" id="GO:0005615">
    <property type="term" value="C:extracellular space"/>
    <property type="evidence" value="ECO:0007669"/>
    <property type="project" value="TreeGrafter"/>
</dbReference>
<dbReference type="Pfam" id="PF07452">
    <property type="entry name" value="CHRD"/>
    <property type="match status" value="3"/>
</dbReference>
<gene>
    <name evidence="3" type="ORF">C9J01_05700</name>
</gene>
<organism evidence="3 4">
    <name type="scientific">Photobacterium rosenbergii</name>
    <dbReference type="NCBI Taxonomy" id="294936"/>
    <lineage>
        <taxon>Bacteria</taxon>
        <taxon>Pseudomonadati</taxon>
        <taxon>Pseudomonadota</taxon>
        <taxon>Gammaproteobacteria</taxon>
        <taxon>Vibrionales</taxon>
        <taxon>Vibrionaceae</taxon>
        <taxon>Photobacterium</taxon>
    </lineage>
</organism>
<evidence type="ECO:0000256" key="1">
    <source>
        <dbReference type="SAM" id="MobiDB-lite"/>
    </source>
</evidence>
<sequence length="444" mass="47699">MVFEAWPDNYTLRHEPVVGVGGGMSRHLIWLLLLVVTSLVGCHDEEMTFEVTLSGAQEVPPVKTEAVASGTVTLLIEKSHDDDFVNVTINEVSAGDQLNKSEDEDTPYKDDDDDDGTDEEERFLLSANIDVSGVENVVAAHIHQGTIGENGPVAFAFVDNGDGTMSVEEIEITAEQADMLQNDEWYINVHTQQTPSGEVRGQIVGGDTEILAFVLSGRQEVPAIESDATGNGYATVNTETNAVNLKVVTTGVEDAVAAHIHEGEVGENGGVVVFLEQSTDDPNVWQTPDGAMLEDDVIDQLLEGGHYVNVHTPDVPSGELRGQILPATVTLFAFELDGEQEVPPVETDGSGDGYVWFDSQTNLLSVLIYTTDLDDAVAAHVHEGEASTNGGVIVELEQDGASTWRSPGEVEIDDETAERLLSAGHYLNVHTPDVPSGEVRGQIE</sequence>
<dbReference type="SMART" id="SM00754">
    <property type="entry name" value="CHRD"/>
    <property type="match status" value="3"/>
</dbReference>
<name>A0A2T3NLY9_9GAMM</name>
<dbReference type="InterPro" id="IPR052278">
    <property type="entry name" value="Chordin-like_regulators"/>
</dbReference>
<dbReference type="PANTHER" id="PTHR46526:SF1">
    <property type="entry name" value="CHORDIN"/>
    <property type="match status" value="1"/>
</dbReference>
<proteinExistence type="predicted"/>
<protein>
    <submittedName>
        <fullName evidence="3">CHRD domain-containing protein</fullName>
    </submittedName>
</protein>
<dbReference type="PROSITE" id="PS50933">
    <property type="entry name" value="CHRD"/>
    <property type="match status" value="1"/>
</dbReference>
<dbReference type="GO" id="GO:0036122">
    <property type="term" value="F:BMP binding"/>
    <property type="evidence" value="ECO:0007669"/>
    <property type="project" value="TreeGrafter"/>
</dbReference>
<evidence type="ECO:0000259" key="2">
    <source>
        <dbReference type="PROSITE" id="PS50933"/>
    </source>
</evidence>
<feature type="domain" description="CHRD" evidence="2">
    <location>
        <begin position="207"/>
        <end position="329"/>
    </location>
</feature>
<dbReference type="AlphaFoldDB" id="A0A2T3NLY9"/>
<dbReference type="PANTHER" id="PTHR46526">
    <property type="entry name" value="CHORDIN"/>
    <property type="match status" value="1"/>
</dbReference>
<evidence type="ECO:0000313" key="3">
    <source>
        <dbReference type="EMBL" id="PSW16493.1"/>
    </source>
</evidence>
<feature type="compositionally biased region" description="Acidic residues" evidence="1">
    <location>
        <begin position="102"/>
        <end position="118"/>
    </location>
</feature>